<keyword evidence="2" id="KW-1185">Reference proteome</keyword>
<accession>A0A2T3BBU6</accession>
<dbReference type="GeneID" id="36572426"/>
<dbReference type="EMBL" id="KZ679007">
    <property type="protein sequence ID" value="PSS25792.1"/>
    <property type="molecule type" value="Genomic_DNA"/>
</dbReference>
<dbReference type="RefSeq" id="XP_024724391.1">
    <property type="nucleotide sequence ID" value="XM_024864345.1"/>
</dbReference>
<gene>
    <name evidence="1" type="ORF">M430DRAFT_206790</name>
</gene>
<sequence>MGVGCKKRWYSRYVCMYGRYEQYLMCTLLCSAKDVEASQSEIWLGRALYLAISPYIIAIFRDSNSNNIQYKLQYAGNLFPLTRCDPAGGLTGSTASTLLYVVPLSSAPLSAKFYGDGRYRIQYLRNQDGPALNQDSLHLVSRTHSSSELYRPTRIVAEHEVQRAVRYPASSRMDPATRYC</sequence>
<name>A0A2T3BBU6_AMORE</name>
<protein>
    <submittedName>
        <fullName evidence="1">Uncharacterized protein</fullName>
    </submittedName>
</protein>
<organism evidence="1 2">
    <name type="scientific">Amorphotheca resinae ATCC 22711</name>
    <dbReference type="NCBI Taxonomy" id="857342"/>
    <lineage>
        <taxon>Eukaryota</taxon>
        <taxon>Fungi</taxon>
        <taxon>Dikarya</taxon>
        <taxon>Ascomycota</taxon>
        <taxon>Pezizomycotina</taxon>
        <taxon>Leotiomycetes</taxon>
        <taxon>Helotiales</taxon>
        <taxon>Amorphothecaceae</taxon>
        <taxon>Amorphotheca</taxon>
    </lineage>
</organism>
<proteinExistence type="predicted"/>
<evidence type="ECO:0000313" key="2">
    <source>
        <dbReference type="Proteomes" id="UP000241818"/>
    </source>
</evidence>
<dbReference type="Proteomes" id="UP000241818">
    <property type="component" value="Unassembled WGS sequence"/>
</dbReference>
<reference evidence="1 2" key="1">
    <citation type="journal article" date="2018" name="New Phytol.">
        <title>Comparative genomics and transcriptomics depict ericoid mycorrhizal fungi as versatile saprotrophs and plant mutualists.</title>
        <authorList>
            <person name="Martino E."/>
            <person name="Morin E."/>
            <person name="Grelet G.A."/>
            <person name="Kuo A."/>
            <person name="Kohler A."/>
            <person name="Daghino S."/>
            <person name="Barry K.W."/>
            <person name="Cichocki N."/>
            <person name="Clum A."/>
            <person name="Dockter R.B."/>
            <person name="Hainaut M."/>
            <person name="Kuo R.C."/>
            <person name="LaButti K."/>
            <person name="Lindahl B.D."/>
            <person name="Lindquist E.A."/>
            <person name="Lipzen A."/>
            <person name="Khouja H.R."/>
            <person name="Magnuson J."/>
            <person name="Murat C."/>
            <person name="Ohm R.A."/>
            <person name="Singer S.W."/>
            <person name="Spatafora J.W."/>
            <person name="Wang M."/>
            <person name="Veneault-Fourrey C."/>
            <person name="Henrissat B."/>
            <person name="Grigoriev I.V."/>
            <person name="Martin F.M."/>
            <person name="Perotto S."/>
        </authorList>
    </citation>
    <scope>NUCLEOTIDE SEQUENCE [LARGE SCALE GENOMIC DNA]</scope>
    <source>
        <strain evidence="1 2">ATCC 22711</strain>
    </source>
</reference>
<evidence type="ECO:0000313" key="1">
    <source>
        <dbReference type="EMBL" id="PSS25792.1"/>
    </source>
</evidence>
<dbReference type="AlphaFoldDB" id="A0A2T3BBU6"/>
<dbReference type="InParanoid" id="A0A2T3BBU6"/>